<dbReference type="STRING" id="7159.Q17H00"/>
<accession>Q17H00</accession>
<dbReference type="HOGENOM" id="CLU_016428_0_2_1"/>
<dbReference type="Proteomes" id="UP000682892">
    <property type="component" value="Chromosome 3"/>
</dbReference>
<dbReference type="SUPFAM" id="SSF56219">
    <property type="entry name" value="DNase I-like"/>
    <property type="match status" value="1"/>
</dbReference>
<reference evidence="3" key="2">
    <citation type="journal article" date="2007" name="Science">
        <title>Genome sequence of Aedes aegypti, a major arbovirus vector.</title>
        <authorList>
            <person name="Nene V."/>
            <person name="Wortman J.R."/>
            <person name="Lawson D."/>
            <person name="Haas B."/>
            <person name="Kodira C."/>
            <person name="Tu Z.J."/>
            <person name="Loftus B."/>
            <person name="Xi Z."/>
            <person name="Megy K."/>
            <person name="Grabherr M."/>
            <person name="Ren Q."/>
            <person name="Zdobnov E.M."/>
            <person name="Lobo N.F."/>
            <person name="Campbell K.S."/>
            <person name="Brown S.E."/>
            <person name="Bonaldo M.F."/>
            <person name="Zhu J."/>
            <person name="Sinkins S.P."/>
            <person name="Hogenkamp D.G."/>
            <person name="Amedeo P."/>
            <person name="Arensburger P."/>
            <person name="Atkinson P.W."/>
            <person name="Bidwell S."/>
            <person name="Biedler J."/>
            <person name="Birney E."/>
            <person name="Bruggner R.V."/>
            <person name="Costas J."/>
            <person name="Coy M.R."/>
            <person name="Crabtree J."/>
            <person name="Crawford M."/>
            <person name="Debruyn B."/>
            <person name="Decaprio D."/>
            <person name="Eiglmeier K."/>
            <person name="Eisenstadt E."/>
            <person name="El-Dorry H."/>
            <person name="Gelbart W.M."/>
            <person name="Gomes S.L."/>
            <person name="Hammond M."/>
            <person name="Hannick L.I."/>
            <person name="Hogan J.R."/>
            <person name="Holmes M.H."/>
            <person name="Jaffe D."/>
            <person name="Johnston J.S."/>
            <person name="Kennedy R.C."/>
            <person name="Koo H."/>
            <person name="Kravitz S."/>
            <person name="Kriventseva E.V."/>
            <person name="Kulp D."/>
            <person name="Labutti K."/>
            <person name="Lee E."/>
            <person name="Li S."/>
            <person name="Lovin D.D."/>
            <person name="Mao C."/>
            <person name="Mauceli E."/>
            <person name="Menck C.F."/>
            <person name="Miller J.R."/>
            <person name="Montgomery P."/>
            <person name="Mori A."/>
            <person name="Nascimento A.L."/>
            <person name="Naveira H.F."/>
            <person name="Nusbaum C."/>
            <person name="O'leary S."/>
            <person name="Orvis J."/>
            <person name="Pertea M."/>
            <person name="Quesneville H."/>
            <person name="Reidenbach K.R."/>
            <person name="Rogers Y.H."/>
            <person name="Roth C.W."/>
            <person name="Schneider J.R."/>
            <person name="Schatz M."/>
            <person name="Shumway M."/>
            <person name="Stanke M."/>
            <person name="Stinson E.O."/>
            <person name="Tubio J.M."/>
            <person name="Vanzee J.P."/>
            <person name="Verjovski-Almeida S."/>
            <person name="Werner D."/>
            <person name="White O."/>
            <person name="Wyder S."/>
            <person name="Zeng Q."/>
            <person name="Zhao Q."/>
            <person name="Zhao Y."/>
            <person name="Hill C.A."/>
            <person name="Raikhel A.S."/>
            <person name="Soares M.B."/>
            <person name="Knudson D.L."/>
            <person name="Lee N.H."/>
            <person name="Galagan J."/>
            <person name="Salzberg S.L."/>
            <person name="Paulsen I.T."/>
            <person name="Dimopoulos G."/>
            <person name="Collins F.H."/>
            <person name="Birren B."/>
            <person name="Fraser-Liggett C.M."/>
            <person name="Severson D.W."/>
        </authorList>
    </citation>
    <scope>NUCLEOTIDE SEQUENCE [LARGE SCALE GENOMIC DNA]</scope>
    <source>
        <strain evidence="3">Liverpool</strain>
    </source>
</reference>
<dbReference type="AlphaFoldDB" id="Q17H00"/>
<dbReference type="PANTHER" id="PTHR12121">
    <property type="entry name" value="CARBON CATABOLITE REPRESSOR PROTEIN 4"/>
    <property type="match status" value="1"/>
</dbReference>
<feature type="region of interest" description="Disordered" evidence="1">
    <location>
        <begin position="37"/>
        <end position="73"/>
    </location>
</feature>
<reference evidence="3" key="3">
    <citation type="submission" date="2012-09" db="EMBL/GenBank/DDBJ databases">
        <authorList>
            <consortium name="VectorBase"/>
        </authorList>
    </citation>
    <scope>NUCLEOTIDE SEQUENCE</scope>
    <source>
        <strain evidence="3">Liverpool</strain>
    </source>
</reference>
<reference evidence="3" key="1">
    <citation type="submission" date="2005-10" db="EMBL/GenBank/DDBJ databases">
        <authorList>
            <person name="Loftus B.J."/>
            <person name="Nene V.M."/>
            <person name="Hannick L.I."/>
            <person name="Bidwell S."/>
            <person name="Haas B."/>
            <person name="Amedeo P."/>
            <person name="Orvis J."/>
            <person name="Wortman J.R."/>
            <person name="White O.R."/>
            <person name="Salzberg S."/>
            <person name="Shumway M."/>
            <person name="Koo H."/>
            <person name="Zhao Y."/>
            <person name="Holmes M."/>
            <person name="Miller J."/>
            <person name="Schatz M."/>
            <person name="Pop M."/>
            <person name="Pai G."/>
            <person name="Utterback T."/>
            <person name="Rogers Y.-H."/>
            <person name="Kravitz S."/>
            <person name="Fraser C.M."/>
        </authorList>
    </citation>
    <scope>NUCLEOTIDE SEQUENCE</scope>
    <source>
        <strain evidence="3">Liverpool</strain>
    </source>
</reference>
<evidence type="ECO:0000259" key="2">
    <source>
        <dbReference type="Pfam" id="PF03372"/>
    </source>
</evidence>
<dbReference type="KEGG" id="aag:5576226"/>
<dbReference type="eggNOG" id="KOG2338">
    <property type="taxonomic scope" value="Eukaryota"/>
</dbReference>
<protein>
    <submittedName>
        <fullName evidence="3">AAEL002836-PA</fullName>
    </submittedName>
</protein>
<dbReference type="CTD" id="37748"/>
<feature type="region of interest" description="Disordered" evidence="1">
    <location>
        <begin position="354"/>
        <end position="388"/>
    </location>
</feature>
<dbReference type="GO" id="GO:0000175">
    <property type="term" value="F:3'-5'-RNA exonuclease activity"/>
    <property type="evidence" value="ECO:0007669"/>
    <property type="project" value="TreeGrafter"/>
</dbReference>
<evidence type="ECO:0000256" key="1">
    <source>
        <dbReference type="SAM" id="MobiDB-lite"/>
    </source>
</evidence>
<evidence type="ECO:0000313" key="3">
    <source>
        <dbReference type="EMBL" id="EAT45924.1"/>
    </source>
</evidence>
<gene>
    <name evidence="3" type="ORF">AaeL_AAEL002836</name>
</gene>
<dbReference type="PhylomeDB" id="Q17H00"/>
<feature type="non-terminal residue" evidence="3">
    <location>
        <position position="1"/>
    </location>
</feature>
<dbReference type="Pfam" id="PF03372">
    <property type="entry name" value="Exo_endo_phos"/>
    <property type="match status" value="1"/>
</dbReference>
<organism evidence="3 4">
    <name type="scientific">Aedes aegypti</name>
    <name type="common">Yellowfever mosquito</name>
    <name type="synonym">Culex aegypti</name>
    <dbReference type="NCBI Taxonomy" id="7159"/>
    <lineage>
        <taxon>Eukaryota</taxon>
        <taxon>Metazoa</taxon>
        <taxon>Ecdysozoa</taxon>
        <taxon>Arthropoda</taxon>
        <taxon>Hexapoda</taxon>
        <taxon>Insecta</taxon>
        <taxon>Pterygota</taxon>
        <taxon>Neoptera</taxon>
        <taxon>Endopterygota</taxon>
        <taxon>Diptera</taxon>
        <taxon>Nematocera</taxon>
        <taxon>Culicoidea</taxon>
        <taxon>Culicidae</taxon>
        <taxon>Culicinae</taxon>
        <taxon>Aedini</taxon>
        <taxon>Aedes</taxon>
        <taxon>Stegomyia</taxon>
    </lineage>
</organism>
<name>Q17H00_AEDAE</name>
<feature type="compositionally biased region" description="Low complexity" evidence="1">
    <location>
        <begin position="56"/>
        <end position="72"/>
    </location>
</feature>
<evidence type="ECO:0000313" key="4">
    <source>
        <dbReference type="Proteomes" id="UP000682892"/>
    </source>
</evidence>
<dbReference type="OrthoDB" id="10253982at2759"/>
<dbReference type="PaxDb" id="7159-AAEL002836-PA"/>
<dbReference type="OMA" id="WRPPQFC"/>
<dbReference type="InterPro" id="IPR036691">
    <property type="entry name" value="Endo/exonu/phosph_ase_sf"/>
</dbReference>
<proteinExistence type="predicted"/>
<dbReference type="Gene3D" id="3.60.10.10">
    <property type="entry name" value="Endonuclease/exonuclease/phosphatase"/>
    <property type="match status" value="1"/>
</dbReference>
<feature type="domain" description="Endonuclease/exonuclease/phosphatase" evidence="2">
    <location>
        <begin position="113"/>
        <end position="434"/>
    </location>
</feature>
<dbReference type="InterPro" id="IPR005135">
    <property type="entry name" value="Endo/exonuclease/phosphatase"/>
</dbReference>
<dbReference type="InterPro" id="IPR050410">
    <property type="entry name" value="CCR4/nocturin_mRNA_transcr"/>
</dbReference>
<dbReference type="VEuPathDB" id="VectorBase:AAEL002836"/>
<dbReference type="EMBL" id="CH477254">
    <property type="protein sequence ID" value="EAT45924.1"/>
    <property type="molecule type" value="Genomic_DNA"/>
</dbReference>
<sequence>LQSNNFHLCNSFMTRLLRYPFTCSALLQAPPFPPSLARTAASQQGGSFKRMSRANSLQQQSSSPESSAGGSPVNRIFQRYARQKKMSETCRKWKTLPSAVRRDPDDVQFTLMSYNMLAQDLLEMHEDLYDQHDQVTLSWPHRYDRLLAEINLVRPDILCLQEMQDNHKDQFSSGLANFRYEMIFKKRTGEKTDGCAIYYRRDMFELVDYHDVEYYQPSVKRLDRENVAIIAKFRVKSNPSQCLVVATTHLLYNPRRQDIRLAQVQVLLAELDRLAFLSRMENGTPRYAPTILCGDFNLQPYTAPYVLLTTGFLQYENLSTNTLEPIPGGSSFGKVLLPKKLGITDDCRHETHLDRMEEEEEKSTRLHHSSKEPKARTPSPDEEQNSPYFNQGALKHRFKFTSAYRHNIGDETQEATTFQGQWITVDYLFYTKFQCTNENRLTENNLKLIATYALPTVKQAREIYTIPNMYFGSDHFALAGRFLLKAHKEPSL</sequence>
<dbReference type="PANTHER" id="PTHR12121:SF34">
    <property type="entry name" value="PROTEIN ANGEL"/>
    <property type="match status" value="1"/>
</dbReference>